<dbReference type="PROSITE" id="PS52016">
    <property type="entry name" value="TONB_DEPENDENT_REC_3"/>
    <property type="match status" value="1"/>
</dbReference>
<dbReference type="Gene3D" id="2.60.40.1120">
    <property type="entry name" value="Carboxypeptidase-like, regulatory domain"/>
    <property type="match status" value="1"/>
</dbReference>
<dbReference type="InterPro" id="IPR012910">
    <property type="entry name" value="Plug_dom"/>
</dbReference>
<keyword evidence="6 8" id="KW-0472">Membrane</keyword>
<dbReference type="Proteomes" id="UP000032544">
    <property type="component" value="Unassembled WGS sequence"/>
</dbReference>
<dbReference type="InterPro" id="IPR023997">
    <property type="entry name" value="TonB-dep_OMP_SusC/RagA_CS"/>
</dbReference>
<gene>
    <name evidence="10" type="ORF">LH29_21815</name>
</gene>
<dbReference type="Pfam" id="PF07715">
    <property type="entry name" value="Plug"/>
    <property type="match status" value="1"/>
</dbReference>
<evidence type="ECO:0000256" key="7">
    <source>
        <dbReference type="ARBA" id="ARBA00023237"/>
    </source>
</evidence>
<evidence type="ECO:0000256" key="8">
    <source>
        <dbReference type="PROSITE-ProRule" id="PRU01360"/>
    </source>
</evidence>
<dbReference type="NCBIfam" id="TIGR04057">
    <property type="entry name" value="SusC_RagA_signa"/>
    <property type="match status" value="1"/>
</dbReference>
<protein>
    <recommendedName>
        <fullName evidence="9">TonB-dependent receptor plug domain-containing protein</fullName>
    </recommendedName>
</protein>
<keyword evidence="5" id="KW-0732">Signal</keyword>
<evidence type="ECO:0000256" key="3">
    <source>
        <dbReference type="ARBA" id="ARBA00022452"/>
    </source>
</evidence>
<dbReference type="InterPro" id="IPR037066">
    <property type="entry name" value="Plug_dom_sf"/>
</dbReference>
<dbReference type="PATRIC" id="fig|1544798.3.peg.4542"/>
<dbReference type="Pfam" id="PF13715">
    <property type="entry name" value="CarbopepD_reg_2"/>
    <property type="match status" value="1"/>
</dbReference>
<evidence type="ECO:0000256" key="5">
    <source>
        <dbReference type="ARBA" id="ARBA00022729"/>
    </source>
</evidence>
<keyword evidence="3 8" id="KW-1134">Transmembrane beta strand</keyword>
<sequence>MSGTVIDEEGLPLPGVSVIVKGTTVGIVTDMDGKYNLTGIPADANVLVFSFVGMRTQEVNIGNRATIDVTLEAEAIGLEEVIAVGYATQKKANIVGSVTSVSGDKIESIPAADVSNAISGRLPGAVVIQPTGEPGQNQANIRVRGRTTLGDEGNVAPLVVVDGIPGRNLGEIDPIDIESISVLKDASAAIYGAQAANGVILVTTKSGKLGKPTMNYQFYQGFMAPTVLPKALNAGDYATMLSEYQDAEGKARTYSDEDIDLYYSGRDPWEHPNSDWMGDLVKDWSSTAKHNFSISGGTANGMNYFVSMGYKNEEAIYKQESTNYKQYNIRAKLKLPINDWLTTSVDYAGFLNKKKYPTKSAGSIYGQATRLVPTQWSFWPSGEPGPDIEYGDNPVVTSTFEGGYDDQTMYRNQLTFEATIAPPMIEGLSISGKYTYDVDNWYRKRFRKPWTLYFPKWDTAVRDSEGFITSMELTPTPRGYSSPELVEDYDRNIRKLGIVSANYDRTFGDHSFSIFGAYEQLTDDGNWFGAFRKYYISDVVQTLDAGADAEKNNWGSMEIYARKSIIGRANYSYKGKYLAEVVFRRDGSLKFPPDSRWGNFPGFLVGWRASEENFWMENLAFINYFKLRASYGKMGMDPGAAFQFMNKYQLSTGMTLGTGKVVETVVQQAGVANPNITWEKQTTYNIGFDSQLLDNMFTLNGEFFSSTRTDILAPRDASVPGFTGLALPDENIAEVDNRGFEIEAGYHKTINNDFRLDVVGNIAYNHNEVVFMDEPERAVPWQRRTGHPYGATLLYNAIGIFSDQAEVDAYPHWTGAQPGDVIYEDVSGDGKITSDDRILLDKTDAPQIFYGINLDLTYKNWNLSLLAQGQGEYYRLNIADGRRGEAGNYMQWEFDDRWTPENTDASVARAYNRGDLYWTLDGGNRSTYLYDNMAYCRLKNAVITYTIPSSYVQRVGLSRASVYFAGNNLFLIYAAQKNFDPEIGAPLTYPAVKTFALGVRVTF</sequence>
<evidence type="ECO:0000256" key="4">
    <source>
        <dbReference type="ARBA" id="ARBA00022692"/>
    </source>
</evidence>
<dbReference type="STRING" id="1544798.LH29_21815"/>
<evidence type="ECO:0000256" key="2">
    <source>
        <dbReference type="ARBA" id="ARBA00022448"/>
    </source>
</evidence>
<dbReference type="InterPro" id="IPR036942">
    <property type="entry name" value="Beta-barrel_TonB_sf"/>
</dbReference>
<dbReference type="PANTHER" id="PTHR30069">
    <property type="entry name" value="TONB-DEPENDENT OUTER MEMBRANE RECEPTOR"/>
    <property type="match status" value="1"/>
</dbReference>
<dbReference type="GO" id="GO:0009279">
    <property type="term" value="C:cell outer membrane"/>
    <property type="evidence" value="ECO:0007669"/>
    <property type="project" value="UniProtKB-SubCell"/>
</dbReference>
<proteinExistence type="inferred from homology"/>
<dbReference type="InterPro" id="IPR023996">
    <property type="entry name" value="TonB-dep_OMP_SusC/RagA"/>
</dbReference>
<keyword evidence="4 8" id="KW-0812">Transmembrane</keyword>
<evidence type="ECO:0000256" key="6">
    <source>
        <dbReference type="ARBA" id="ARBA00023136"/>
    </source>
</evidence>
<evidence type="ECO:0000313" key="11">
    <source>
        <dbReference type="Proteomes" id="UP000032544"/>
    </source>
</evidence>
<dbReference type="InterPro" id="IPR039426">
    <property type="entry name" value="TonB-dep_rcpt-like"/>
</dbReference>
<dbReference type="GO" id="GO:0015344">
    <property type="term" value="F:siderophore uptake transmembrane transporter activity"/>
    <property type="evidence" value="ECO:0007669"/>
    <property type="project" value="TreeGrafter"/>
</dbReference>
<dbReference type="AlphaFoldDB" id="A0A0D8J5Y0"/>
<dbReference type="FunFam" id="2.170.130.10:FF:000003">
    <property type="entry name" value="SusC/RagA family TonB-linked outer membrane protein"/>
    <property type="match status" value="1"/>
</dbReference>
<dbReference type="SUPFAM" id="SSF49464">
    <property type="entry name" value="Carboxypeptidase regulatory domain-like"/>
    <property type="match status" value="1"/>
</dbReference>
<organism evidence="10 11">
    <name type="scientific">Draconibacterium sediminis</name>
    <dbReference type="NCBI Taxonomy" id="1544798"/>
    <lineage>
        <taxon>Bacteria</taxon>
        <taxon>Pseudomonadati</taxon>
        <taxon>Bacteroidota</taxon>
        <taxon>Bacteroidia</taxon>
        <taxon>Marinilabiliales</taxon>
        <taxon>Prolixibacteraceae</taxon>
        <taxon>Draconibacterium</taxon>
    </lineage>
</organism>
<dbReference type="GO" id="GO:0044718">
    <property type="term" value="P:siderophore transmembrane transport"/>
    <property type="evidence" value="ECO:0007669"/>
    <property type="project" value="TreeGrafter"/>
</dbReference>
<dbReference type="Gene3D" id="2.170.130.10">
    <property type="entry name" value="TonB-dependent receptor, plug domain"/>
    <property type="match status" value="1"/>
</dbReference>
<dbReference type="InterPro" id="IPR008969">
    <property type="entry name" value="CarboxyPept-like_regulatory"/>
</dbReference>
<accession>A0A0D8J5Y0</accession>
<comment type="caution">
    <text evidence="10">The sequence shown here is derived from an EMBL/GenBank/DDBJ whole genome shotgun (WGS) entry which is preliminary data.</text>
</comment>
<dbReference type="EMBL" id="JRHC01000007">
    <property type="protein sequence ID" value="KJF41931.1"/>
    <property type="molecule type" value="Genomic_DNA"/>
</dbReference>
<reference evidence="10 11" key="1">
    <citation type="submission" date="2014-09" db="EMBL/GenBank/DDBJ databases">
        <title>Draft Genome Sequence of Draconibacterium sp. JN14CK-3.</title>
        <authorList>
            <person name="Dong C."/>
            <person name="Lai Q."/>
            <person name="Shao Z."/>
        </authorList>
    </citation>
    <scope>NUCLEOTIDE SEQUENCE [LARGE SCALE GENOMIC DNA]</scope>
    <source>
        <strain evidence="10 11">JN14CK-3</strain>
    </source>
</reference>
<dbReference type="SUPFAM" id="SSF56935">
    <property type="entry name" value="Porins"/>
    <property type="match status" value="1"/>
</dbReference>
<keyword evidence="7 8" id="KW-0998">Cell outer membrane</keyword>
<keyword evidence="11" id="KW-1185">Reference proteome</keyword>
<evidence type="ECO:0000313" key="10">
    <source>
        <dbReference type="EMBL" id="KJF41931.1"/>
    </source>
</evidence>
<feature type="domain" description="TonB-dependent receptor plug" evidence="9">
    <location>
        <begin position="91"/>
        <end position="199"/>
    </location>
</feature>
<dbReference type="Gene3D" id="2.40.170.20">
    <property type="entry name" value="TonB-dependent receptor, beta-barrel domain"/>
    <property type="match status" value="1"/>
</dbReference>
<keyword evidence="2 8" id="KW-0813">Transport</keyword>
<dbReference type="NCBIfam" id="TIGR04056">
    <property type="entry name" value="OMP_RagA_SusC"/>
    <property type="match status" value="1"/>
</dbReference>
<name>A0A0D8J5Y0_9BACT</name>
<dbReference type="PANTHER" id="PTHR30069:SF29">
    <property type="entry name" value="HEMOGLOBIN AND HEMOGLOBIN-HAPTOGLOBIN-BINDING PROTEIN 1-RELATED"/>
    <property type="match status" value="1"/>
</dbReference>
<evidence type="ECO:0000256" key="1">
    <source>
        <dbReference type="ARBA" id="ARBA00004571"/>
    </source>
</evidence>
<comment type="similarity">
    <text evidence="8">Belongs to the TonB-dependent receptor family.</text>
</comment>
<evidence type="ECO:0000259" key="9">
    <source>
        <dbReference type="Pfam" id="PF07715"/>
    </source>
</evidence>
<comment type="subcellular location">
    <subcellularLocation>
        <location evidence="1 8">Cell outer membrane</location>
        <topology evidence="1 8">Multi-pass membrane protein</topology>
    </subcellularLocation>
</comment>